<name>A0A2A2LMU8_9BILA</name>
<dbReference type="AlphaFoldDB" id="A0A2A2LMU8"/>
<evidence type="ECO:0000313" key="2">
    <source>
        <dbReference type="Proteomes" id="UP000218231"/>
    </source>
</evidence>
<dbReference type="EMBL" id="LIAE01006579">
    <property type="protein sequence ID" value="PAV87327.1"/>
    <property type="molecule type" value="Genomic_DNA"/>
</dbReference>
<accession>A0A2A2LMU8</accession>
<organism evidence="1 2">
    <name type="scientific">Diploscapter pachys</name>
    <dbReference type="NCBI Taxonomy" id="2018661"/>
    <lineage>
        <taxon>Eukaryota</taxon>
        <taxon>Metazoa</taxon>
        <taxon>Ecdysozoa</taxon>
        <taxon>Nematoda</taxon>
        <taxon>Chromadorea</taxon>
        <taxon>Rhabditida</taxon>
        <taxon>Rhabditina</taxon>
        <taxon>Rhabditomorpha</taxon>
        <taxon>Rhabditoidea</taxon>
        <taxon>Rhabditidae</taxon>
        <taxon>Diploscapter</taxon>
    </lineage>
</organism>
<proteinExistence type="predicted"/>
<comment type="caution">
    <text evidence="1">The sequence shown here is derived from an EMBL/GenBank/DDBJ whole genome shotgun (WGS) entry which is preliminary data.</text>
</comment>
<keyword evidence="2" id="KW-1185">Reference proteome</keyword>
<evidence type="ECO:0000313" key="1">
    <source>
        <dbReference type="EMBL" id="PAV87327.1"/>
    </source>
</evidence>
<sequence length="95" mass="9971">MHCLHRAVPSITSKYGQTGFLKVKDKALALTAESTVGVVGNEFGRFGKFGILPPPPPVEPFAANAEANLLAISELLNAAMKLAGLNGETPRLARA</sequence>
<dbReference type="Proteomes" id="UP000218231">
    <property type="component" value="Unassembled WGS sequence"/>
</dbReference>
<reference evidence="1 2" key="1">
    <citation type="journal article" date="2017" name="Curr. Biol.">
        <title>Genome architecture and evolution of a unichromosomal asexual nematode.</title>
        <authorList>
            <person name="Fradin H."/>
            <person name="Zegar C."/>
            <person name="Gutwein M."/>
            <person name="Lucas J."/>
            <person name="Kovtun M."/>
            <person name="Corcoran D."/>
            <person name="Baugh L.R."/>
            <person name="Kiontke K."/>
            <person name="Gunsalus K."/>
            <person name="Fitch D.H."/>
            <person name="Piano F."/>
        </authorList>
    </citation>
    <scope>NUCLEOTIDE SEQUENCE [LARGE SCALE GENOMIC DNA]</scope>
    <source>
        <strain evidence="1">PF1309</strain>
    </source>
</reference>
<protein>
    <submittedName>
        <fullName evidence="1">Uncharacterized protein</fullName>
    </submittedName>
</protein>
<gene>
    <name evidence="1" type="ORF">WR25_12037</name>
</gene>